<keyword evidence="2" id="KW-0496">Mitochondrion</keyword>
<reference evidence="2" key="1">
    <citation type="journal article" date="2013" name="Protist Genomics">
        <title>The complete mitochondrial genome from an unidentified Phalansterium species.</title>
        <authorList>
            <person name="Pombert J.-F."/>
            <person name="Smirnov A."/>
            <person name="James E.R."/>
            <person name="Janouskovec J."/>
            <person name="Gray M.W."/>
            <person name="Keeling P.J."/>
        </authorList>
    </citation>
    <scope>NUCLEOTIDE SEQUENCE</scope>
    <source>
        <strain evidence="2">UTEX1284</strain>
    </source>
</reference>
<dbReference type="EMBL" id="KC121006">
    <property type="protein sequence ID" value="AFZ64086.1"/>
    <property type="molecule type" value="Genomic_DNA"/>
</dbReference>
<protein>
    <submittedName>
        <fullName evidence="2">Uncharacterized protein</fullName>
    </submittedName>
</protein>
<dbReference type="AlphaFoldDB" id="T1QE08"/>
<keyword evidence="1" id="KW-0812">Transmembrane</keyword>
<proteinExistence type="predicted"/>
<evidence type="ECO:0000313" key="2">
    <source>
        <dbReference type="EMBL" id="AFZ64086.1"/>
    </source>
</evidence>
<sequence>MTLHYINFFYLFFIFMTQGVIVIVFNYNIKDEIERSYFRYMSRMSFLPTRFTIFEEKVTTFDKSTLQNQEEKNSNFNFRPLNNNEIEKLKFYQNYVIVFPVKLYSKIEQRFVELNFCLLIQWGDENSLLKRGIYVSVIRDGVVSPKFVLHSSFFYAGLPFKNIHYLDDYGTFFKIEDAHISTNKNHKAEGCSNLKNFMIGLDNDCDYFQLNSLDEAGKKKLIDSFFHLIETIIKGYFCMFIEPNKYDANKKELMCRKFNFTKMENYR</sequence>
<evidence type="ECO:0000256" key="1">
    <source>
        <dbReference type="SAM" id="Phobius"/>
    </source>
</evidence>
<keyword evidence="1" id="KW-1133">Transmembrane helix</keyword>
<feature type="transmembrane region" description="Helical" evidence="1">
    <location>
        <begin position="6"/>
        <end position="29"/>
    </location>
</feature>
<name>T1QE08_9EUKA</name>
<accession>T1QE08</accession>
<gene>
    <name evidence="2" type="primary">orf267</name>
</gene>
<keyword evidence="1" id="KW-0472">Membrane</keyword>
<organism evidence="2">
    <name type="scientific">Phalansterium sp. PJK-2012</name>
    <dbReference type="NCBI Taxonomy" id="1267188"/>
    <lineage>
        <taxon>Eukaryota</taxon>
        <taxon>Amoebozoa</taxon>
        <taxon>Evosea</taxon>
        <taxon>Variosea</taxon>
        <taxon>Phalansterium</taxon>
    </lineage>
</organism>
<geneLocation type="mitochondrion" evidence="2"/>